<dbReference type="SUPFAM" id="SSF50978">
    <property type="entry name" value="WD40 repeat-like"/>
    <property type="match status" value="1"/>
</dbReference>
<dbReference type="PANTHER" id="PTHR22847">
    <property type="entry name" value="WD40 REPEAT PROTEIN"/>
    <property type="match status" value="1"/>
</dbReference>
<dbReference type="PROSITE" id="PS50294">
    <property type="entry name" value="WD_REPEATS_REGION"/>
    <property type="match status" value="1"/>
</dbReference>
<dbReference type="RefSeq" id="XP_012897937.1">
    <property type="nucleotide sequence ID" value="XM_013042483.1"/>
</dbReference>
<sequence length="170" mass="18785">MQPIQINGETVNDAYRLTGHTGGIRAMIGWKHFIITGSDDNSIKIWAASTGNCIKTLKGHTSRILCLTIWNGYIVSSGADSQIKIWDIVSGKCKKTLKECTSSANSLASTPDLLFAGGKDGDIYVWTSRYQLKGKLTGHGDWVNKLLIYNEKYLISCSDDKTIRKSVFPH</sequence>
<dbReference type="EMBL" id="FN668672">
    <property type="protein sequence ID" value="CBK23889.2"/>
    <property type="molecule type" value="Genomic_DNA"/>
</dbReference>
<keyword evidence="5" id="KW-1185">Reference proteome</keyword>
<evidence type="ECO:0000313" key="4">
    <source>
        <dbReference type="EMBL" id="CBK23889.2"/>
    </source>
</evidence>
<gene>
    <name evidence="4" type="ORF">GSBLH_T00006696001</name>
</gene>
<dbReference type="OrthoDB" id="202197at2759"/>
<protein>
    <submittedName>
        <fullName evidence="4">Uncharacterized protein</fullName>
    </submittedName>
</protein>
<dbReference type="InterPro" id="IPR019775">
    <property type="entry name" value="WD40_repeat_CS"/>
</dbReference>
<dbReference type="SMART" id="SM00320">
    <property type="entry name" value="WD40"/>
    <property type="match status" value="4"/>
</dbReference>
<dbReference type="AlphaFoldDB" id="D8M750"/>
<organism evidence="4">
    <name type="scientific">Blastocystis hominis</name>
    <dbReference type="NCBI Taxonomy" id="12968"/>
    <lineage>
        <taxon>Eukaryota</taxon>
        <taxon>Sar</taxon>
        <taxon>Stramenopiles</taxon>
        <taxon>Bigyra</taxon>
        <taxon>Opalozoa</taxon>
        <taxon>Opalinata</taxon>
        <taxon>Blastocystidae</taxon>
        <taxon>Blastocystis</taxon>
    </lineage>
</organism>
<dbReference type="InterPro" id="IPR036322">
    <property type="entry name" value="WD40_repeat_dom_sf"/>
</dbReference>
<feature type="repeat" description="WD" evidence="3">
    <location>
        <begin position="17"/>
        <end position="56"/>
    </location>
</feature>
<dbReference type="Gene3D" id="2.130.10.10">
    <property type="entry name" value="YVTN repeat-like/Quinoprotein amine dehydrogenase"/>
    <property type="match status" value="1"/>
</dbReference>
<dbReference type="Pfam" id="PF00400">
    <property type="entry name" value="WD40"/>
    <property type="match status" value="4"/>
</dbReference>
<keyword evidence="1 3" id="KW-0853">WD repeat</keyword>
<dbReference type="InterPro" id="IPR015943">
    <property type="entry name" value="WD40/YVTN_repeat-like_dom_sf"/>
</dbReference>
<dbReference type="PROSITE" id="PS50082">
    <property type="entry name" value="WD_REPEATS_2"/>
    <property type="match status" value="2"/>
</dbReference>
<reference evidence="4" key="1">
    <citation type="submission" date="2010-02" db="EMBL/GenBank/DDBJ databases">
        <title>Sequencing and annotation of the Blastocystis hominis genome.</title>
        <authorList>
            <person name="Wincker P."/>
        </authorList>
    </citation>
    <scope>NUCLEOTIDE SEQUENCE</scope>
    <source>
        <strain evidence="4">Singapore isolate B</strain>
    </source>
</reference>
<feature type="repeat" description="WD" evidence="3">
    <location>
        <begin position="57"/>
        <end position="96"/>
    </location>
</feature>
<dbReference type="PROSITE" id="PS00678">
    <property type="entry name" value="WD_REPEATS_1"/>
    <property type="match status" value="1"/>
</dbReference>
<keyword evidence="2" id="KW-0677">Repeat</keyword>
<dbReference type="InterPro" id="IPR020472">
    <property type="entry name" value="WD40_PAC1"/>
</dbReference>
<evidence type="ECO:0000256" key="1">
    <source>
        <dbReference type="ARBA" id="ARBA00022574"/>
    </source>
</evidence>
<evidence type="ECO:0000256" key="2">
    <source>
        <dbReference type="ARBA" id="ARBA00022737"/>
    </source>
</evidence>
<evidence type="ECO:0000256" key="3">
    <source>
        <dbReference type="PROSITE-ProRule" id="PRU00221"/>
    </source>
</evidence>
<name>D8M750_BLAHO</name>
<proteinExistence type="predicted"/>
<accession>D8M750</accession>
<dbReference type="InParanoid" id="D8M750"/>
<dbReference type="GO" id="GO:1990234">
    <property type="term" value="C:transferase complex"/>
    <property type="evidence" value="ECO:0007669"/>
    <property type="project" value="UniProtKB-ARBA"/>
</dbReference>
<dbReference type="OMA" id="VRSESHY"/>
<evidence type="ECO:0000313" key="5">
    <source>
        <dbReference type="Proteomes" id="UP000008312"/>
    </source>
</evidence>
<dbReference type="InterPro" id="IPR001680">
    <property type="entry name" value="WD40_rpt"/>
</dbReference>
<dbReference type="PRINTS" id="PR00320">
    <property type="entry name" value="GPROTEINBRPT"/>
</dbReference>
<dbReference type="Proteomes" id="UP000008312">
    <property type="component" value="Unassembled WGS sequence"/>
</dbReference>
<dbReference type="GeneID" id="24922820"/>
<dbReference type="PANTHER" id="PTHR22847:SF637">
    <property type="entry name" value="WD REPEAT DOMAIN 5B"/>
    <property type="match status" value="1"/>
</dbReference>